<evidence type="ECO:0000259" key="1">
    <source>
        <dbReference type="PROSITE" id="PS51186"/>
    </source>
</evidence>
<evidence type="ECO:0000313" key="3">
    <source>
        <dbReference type="Proteomes" id="UP001162881"/>
    </source>
</evidence>
<dbReference type="InterPro" id="IPR016181">
    <property type="entry name" value="Acyl_CoA_acyltransferase"/>
</dbReference>
<dbReference type="Proteomes" id="UP001162881">
    <property type="component" value="Unassembled WGS sequence"/>
</dbReference>
<proteinExistence type="predicted"/>
<dbReference type="Pfam" id="PF13302">
    <property type="entry name" value="Acetyltransf_3"/>
    <property type="match status" value="1"/>
</dbReference>
<dbReference type="InterPro" id="IPR000182">
    <property type="entry name" value="GNAT_dom"/>
</dbReference>
<evidence type="ECO:0000313" key="2">
    <source>
        <dbReference type="EMBL" id="MCJ2183147.1"/>
    </source>
</evidence>
<dbReference type="PANTHER" id="PTHR43792">
    <property type="entry name" value="GNAT FAMILY, PUTATIVE (AFU_ORTHOLOGUE AFUA_3G00765)-RELATED-RELATED"/>
    <property type="match status" value="1"/>
</dbReference>
<name>A0ABT0BDK1_9SPHN</name>
<sequence>MFEALNGEAMPRTLTVPDLPRSLSEIRGFLERPRSARLPQFMAYLRAPGGPQLVGSIGLIDVAGEVELIYWIKARFCGRGFASEAVRAMLDQARAMGHRQIVAHTPLDSEADARVLLAAGFEDTYQVEERFSAQCGGFDAVHRFEVRLARCGAEARSAAMAQPHQLSA</sequence>
<keyword evidence="3" id="KW-1185">Reference proteome</keyword>
<reference evidence="2" key="1">
    <citation type="submission" date="2022-03" db="EMBL/GenBank/DDBJ databases">
        <title>Identification of a novel bacterium isolated from mangrove sediments.</title>
        <authorList>
            <person name="Pan X."/>
        </authorList>
    </citation>
    <scope>NUCLEOTIDE SEQUENCE</scope>
    <source>
        <strain evidence="2">B1949</strain>
    </source>
</reference>
<feature type="domain" description="N-acetyltransferase" evidence="1">
    <location>
        <begin position="1"/>
        <end position="145"/>
    </location>
</feature>
<gene>
    <name evidence="2" type="ORF">MTR62_10650</name>
</gene>
<organism evidence="2 3">
    <name type="scientific">Novosphingobium organovorum</name>
    <dbReference type="NCBI Taxonomy" id="2930092"/>
    <lineage>
        <taxon>Bacteria</taxon>
        <taxon>Pseudomonadati</taxon>
        <taxon>Pseudomonadota</taxon>
        <taxon>Alphaproteobacteria</taxon>
        <taxon>Sphingomonadales</taxon>
        <taxon>Sphingomonadaceae</taxon>
        <taxon>Novosphingobium</taxon>
    </lineage>
</organism>
<dbReference type="SUPFAM" id="SSF55729">
    <property type="entry name" value="Acyl-CoA N-acyltransferases (Nat)"/>
    <property type="match status" value="1"/>
</dbReference>
<dbReference type="EMBL" id="JALHLF010000036">
    <property type="protein sequence ID" value="MCJ2183147.1"/>
    <property type="molecule type" value="Genomic_DNA"/>
</dbReference>
<dbReference type="Gene3D" id="3.40.630.30">
    <property type="match status" value="1"/>
</dbReference>
<comment type="caution">
    <text evidence="2">The sequence shown here is derived from an EMBL/GenBank/DDBJ whole genome shotgun (WGS) entry which is preliminary data.</text>
</comment>
<accession>A0ABT0BDK1</accession>
<dbReference type="PROSITE" id="PS51186">
    <property type="entry name" value="GNAT"/>
    <property type="match status" value="1"/>
</dbReference>
<protein>
    <submittedName>
        <fullName evidence="2">GNAT family N-acetyltransferase</fullName>
    </submittedName>
</protein>
<dbReference type="InterPro" id="IPR051531">
    <property type="entry name" value="N-acetyltransferase"/>
</dbReference>